<organism evidence="12 13">
    <name type="scientific">Naegleria lovaniensis</name>
    <name type="common">Amoeba</name>
    <dbReference type="NCBI Taxonomy" id="51637"/>
    <lineage>
        <taxon>Eukaryota</taxon>
        <taxon>Discoba</taxon>
        <taxon>Heterolobosea</taxon>
        <taxon>Tetramitia</taxon>
        <taxon>Eutetramitia</taxon>
        <taxon>Vahlkampfiidae</taxon>
        <taxon>Naegleria</taxon>
    </lineage>
</organism>
<feature type="domain" description="Helicase ATP-binding" evidence="10">
    <location>
        <begin position="86"/>
        <end position="283"/>
    </location>
</feature>
<dbReference type="InterPro" id="IPR007502">
    <property type="entry name" value="Helicase-assoc_dom"/>
</dbReference>
<dbReference type="InterPro" id="IPR001650">
    <property type="entry name" value="Helicase_C-like"/>
</dbReference>
<evidence type="ECO:0000256" key="4">
    <source>
        <dbReference type="ARBA" id="ARBA00022801"/>
    </source>
</evidence>
<dbReference type="Pfam" id="PF21010">
    <property type="entry name" value="HA2_C"/>
    <property type="match status" value="1"/>
</dbReference>
<dbReference type="InterPro" id="IPR011709">
    <property type="entry name" value="DEAD-box_helicase_OB_fold"/>
</dbReference>
<dbReference type="InterPro" id="IPR027417">
    <property type="entry name" value="P-loop_NTPase"/>
</dbReference>
<evidence type="ECO:0000256" key="5">
    <source>
        <dbReference type="ARBA" id="ARBA00022806"/>
    </source>
</evidence>
<keyword evidence="5" id="KW-0347">Helicase</keyword>
<dbReference type="SUPFAM" id="SSF52540">
    <property type="entry name" value="P-loop containing nucleoside triphosphate hydrolases"/>
    <property type="match status" value="1"/>
</dbReference>
<dbReference type="Pfam" id="PF07717">
    <property type="entry name" value="OB_NTP_bind"/>
    <property type="match status" value="1"/>
</dbReference>
<evidence type="ECO:0000256" key="2">
    <source>
        <dbReference type="ARBA" id="ARBA00022664"/>
    </source>
</evidence>
<evidence type="ECO:0000313" key="13">
    <source>
        <dbReference type="Proteomes" id="UP000816034"/>
    </source>
</evidence>
<keyword evidence="2" id="KW-0507">mRNA processing</keyword>
<evidence type="ECO:0000256" key="7">
    <source>
        <dbReference type="ARBA" id="ARBA00023187"/>
    </source>
</evidence>
<dbReference type="GO" id="GO:0003723">
    <property type="term" value="F:RNA binding"/>
    <property type="evidence" value="ECO:0007669"/>
    <property type="project" value="TreeGrafter"/>
</dbReference>
<evidence type="ECO:0000259" key="11">
    <source>
        <dbReference type="PROSITE" id="PS51194"/>
    </source>
</evidence>
<feature type="region of interest" description="Disordered" evidence="9">
    <location>
        <begin position="1"/>
        <end position="35"/>
    </location>
</feature>
<evidence type="ECO:0000256" key="3">
    <source>
        <dbReference type="ARBA" id="ARBA00022741"/>
    </source>
</evidence>
<evidence type="ECO:0000256" key="1">
    <source>
        <dbReference type="ARBA" id="ARBA00012552"/>
    </source>
</evidence>
<comment type="caution">
    <text evidence="12">The sequence shown here is derived from an EMBL/GenBank/DDBJ whole genome shotgun (WGS) entry which is preliminary data.</text>
</comment>
<dbReference type="InterPro" id="IPR048333">
    <property type="entry name" value="HA2_WH"/>
</dbReference>
<dbReference type="CDD" id="cd18791">
    <property type="entry name" value="SF2_C_RHA"/>
    <property type="match status" value="1"/>
</dbReference>
<dbReference type="SMART" id="SM00847">
    <property type="entry name" value="HA2"/>
    <property type="match status" value="1"/>
</dbReference>
<dbReference type="GeneID" id="68103222"/>
<dbReference type="PROSITE" id="PS51192">
    <property type="entry name" value="HELICASE_ATP_BIND_1"/>
    <property type="match status" value="1"/>
</dbReference>
<comment type="catalytic activity">
    <reaction evidence="8">
        <text>ATP + H2O = ADP + phosphate + H(+)</text>
        <dbReference type="Rhea" id="RHEA:13065"/>
        <dbReference type="ChEBI" id="CHEBI:15377"/>
        <dbReference type="ChEBI" id="CHEBI:15378"/>
        <dbReference type="ChEBI" id="CHEBI:30616"/>
        <dbReference type="ChEBI" id="CHEBI:43474"/>
        <dbReference type="ChEBI" id="CHEBI:456216"/>
        <dbReference type="EC" id="3.6.4.13"/>
    </reaction>
</comment>
<dbReference type="GO" id="GO:0003724">
    <property type="term" value="F:RNA helicase activity"/>
    <property type="evidence" value="ECO:0007669"/>
    <property type="project" value="UniProtKB-EC"/>
</dbReference>
<proteinExistence type="predicted"/>
<gene>
    <name evidence="12" type="ORF">C9374_010768</name>
</gene>
<dbReference type="InterPro" id="IPR002464">
    <property type="entry name" value="DNA/RNA_helicase_DEAH_CS"/>
</dbReference>
<keyword evidence="3" id="KW-0547">Nucleotide-binding</keyword>
<dbReference type="PROSITE" id="PS00690">
    <property type="entry name" value="DEAH_ATP_HELICASE"/>
    <property type="match status" value="1"/>
</dbReference>
<dbReference type="SMART" id="SM00490">
    <property type="entry name" value="HELICc"/>
    <property type="match status" value="1"/>
</dbReference>
<dbReference type="GO" id="GO:0006397">
    <property type="term" value="P:mRNA processing"/>
    <property type="evidence" value="ECO:0007669"/>
    <property type="project" value="UniProtKB-KW"/>
</dbReference>
<dbReference type="Gene3D" id="1.20.120.1080">
    <property type="match status" value="1"/>
</dbReference>
<reference evidence="12 13" key="1">
    <citation type="journal article" date="2018" name="BMC Genomics">
        <title>The genome of Naegleria lovaniensis, the basis for a comparative approach to unravel pathogenicity factors of the human pathogenic amoeba N. fowleri.</title>
        <authorList>
            <person name="Liechti N."/>
            <person name="Schurch N."/>
            <person name="Bruggmann R."/>
            <person name="Wittwer M."/>
        </authorList>
    </citation>
    <scope>NUCLEOTIDE SEQUENCE [LARGE SCALE GENOMIC DNA]</scope>
    <source>
        <strain evidence="12 13">ATCC 30569</strain>
    </source>
</reference>
<feature type="domain" description="Helicase C-terminal" evidence="11">
    <location>
        <begin position="311"/>
        <end position="492"/>
    </location>
</feature>
<keyword evidence="6" id="KW-0067">ATP-binding</keyword>
<dbReference type="GO" id="GO:0016787">
    <property type="term" value="F:hydrolase activity"/>
    <property type="evidence" value="ECO:0007669"/>
    <property type="project" value="UniProtKB-KW"/>
</dbReference>
<dbReference type="Pfam" id="PF04408">
    <property type="entry name" value="WHD_HA2"/>
    <property type="match status" value="1"/>
</dbReference>
<dbReference type="GO" id="GO:0008380">
    <property type="term" value="P:RNA splicing"/>
    <property type="evidence" value="ECO:0007669"/>
    <property type="project" value="UniProtKB-KW"/>
</dbReference>
<name>A0AA88GFQ7_NAELO</name>
<dbReference type="PROSITE" id="PS51194">
    <property type="entry name" value="HELICASE_CTER"/>
    <property type="match status" value="1"/>
</dbReference>
<keyword evidence="13" id="KW-1185">Reference proteome</keyword>
<dbReference type="FunFam" id="1.20.120.1080:FF:000001">
    <property type="entry name" value="Pre-mRNA-splicing factor ATP-dependent RNA helicase"/>
    <property type="match status" value="1"/>
</dbReference>
<protein>
    <recommendedName>
        <fullName evidence="1">RNA helicase</fullName>
        <ecNumber evidence="1">3.6.4.13</ecNumber>
    </recommendedName>
</protein>
<evidence type="ECO:0000259" key="10">
    <source>
        <dbReference type="PROSITE" id="PS51192"/>
    </source>
</evidence>
<accession>A0AA88GFQ7</accession>
<evidence type="ECO:0000313" key="12">
    <source>
        <dbReference type="EMBL" id="KAG2374484.1"/>
    </source>
</evidence>
<dbReference type="RefSeq" id="XP_044543658.1">
    <property type="nucleotide sequence ID" value="XM_044686348.1"/>
</dbReference>
<dbReference type="PANTHER" id="PTHR18934">
    <property type="entry name" value="ATP-DEPENDENT RNA HELICASE"/>
    <property type="match status" value="1"/>
</dbReference>
<dbReference type="Proteomes" id="UP000816034">
    <property type="component" value="Unassembled WGS sequence"/>
</dbReference>
<keyword evidence="4" id="KW-0378">Hydrolase</keyword>
<dbReference type="FunFam" id="3.40.50.300:FF:000145">
    <property type="entry name" value="probable ATP-dependent RNA helicase DHX40"/>
    <property type="match status" value="1"/>
</dbReference>
<dbReference type="InterPro" id="IPR014001">
    <property type="entry name" value="Helicase_ATP-bd"/>
</dbReference>
<sequence length="769" mass="87195">MKPQAKGGFWKPSSAASSSETTSYTISSSLSSSSSSEYRDSIIRSTSSGIGEDDQVGEFIYNPFRKLSMNEQRKRLPIYSYRNCILYLVEKYNVVIVSGETASGKTTQIPQYLFEAGWCSNNQSIVCTQPRRISAIAAAKRVFEEKKASFMESGNNSGASSSSSIGISTRSGVITRENSYMELGGLVGYCVQFDAKYSDYSRIKFMTDGMLLREMMVDPLLSDYSVVMIDEAHERSIKTDLLMGLMKKVLQKRPELRLIISSATLDAEDFFRFFNVPQLNLSSYIVSIEGRNFPVDVFHVQKPVSNYITSSLQCVLNIHRSEPPNSGDILVFLTGQQEIEELISLLEEEIEKDGKDGILQTLHPLPLYAGLSMEEQMRIFDVSAQQSAIRKVIISTNIAETSITIPSIRYVVDCGFVKERVYDYRANRDCLVVAEISKAAAEQRAGRAGRVSQGKCFRLYTEEDFSKLKENTVPEIQKCNLTECLLQMKAMGIENLVFFDFLSPPPSQNMAKSLETLYALGAIDDDGKLTHPLGKQMAEFPTDPFISKILIQSGQMNCSYEILIICAMLSVKNVFVSSRTIQDRIENAKKKFSVMEGDHLTILNIYLAYLNNKKSSNWCYDNFINYKAMQRAEQFYHQYEKFLKKFHIPVQSIMDSPHDAPSDIIRKCLITGYFSNAALRQHDGSYRSIKGNQILHIHPNSVLFKYPPEYVLFTELLFTTKVFMRDVSTIQPEWLVEMCPQLYERTVDRKAREIEARLDVVANLNDEDE</sequence>
<dbReference type="Pfam" id="PF00271">
    <property type="entry name" value="Helicase_C"/>
    <property type="match status" value="1"/>
</dbReference>
<dbReference type="GO" id="GO:0005524">
    <property type="term" value="F:ATP binding"/>
    <property type="evidence" value="ECO:0007669"/>
    <property type="project" value="UniProtKB-KW"/>
</dbReference>
<dbReference type="Gene3D" id="3.40.50.300">
    <property type="entry name" value="P-loop containing nucleotide triphosphate hydrolases"/>
    <property type="match status" value="2"/>
</dbReference>
<dbReference type="EC" id="3.6.4.13" evidence="1"/>
<evidence type="ECO:0000256" key="9">
    <source>
        <dbReference type="SAM" id="MobiDB-lite"/>
    </source>
</evidence>
<dbReference type="EMBL" id="PYSW02000045">
    <property type="protein sequence ID" value="KAG2374484.1"/>
    <property type="molecule type" value="Genomic_DNA"/>
</dbReference>
<evidence type="ECO:0000256" key="6">
    <source>
        <dbReference type="ARBA" id="ARBA00022840"/>
    </source>
</evidence>
<keyword evidence="7" id="KW-0508">mRNA splicing</keyword>
<dbReference type="SMART" id="SM00487">
    <property type="entry name" value="DEXDc"/>
    <property type="match status" value="1"/>
</dbReference>
<feature type="compositionally biased region" description="Low complexity" evidence="9">
    <location>
        <begin position="13"/>
        <end position="35"/>
    </location>
</feature>
<evidence type="ECO:0000256" key="8">
    <source>
        <dbReference type="ARBA" id="ARBA00047984"/>
    </source>
</evidence>
<dbReference type="PANTHER" id="PTHR18934:SF136">
    <property type="entry name" value="ATP-DEPENDENT RNA HELICASE DHX35-RELATED"/>
    <property type="match status" value="1"/>
</dbReference>
<dbReference type="AlphaFoldDB" id="A0AA88GFQ7"/>